<dbReference type="GO" id="GO:0005634">
    <property type="term" value="C:nucleus"/>
    <property type="evidence" value="ECO:0007669"/>
    <property type="project" value="UniProtKB-SubCell"/>
</dbReference>
<feature type="region of interest" description="Disordered" evidence="13">
    <location>
        <begin position="1"/>
        <end position="21"/>
    </location>
</feature>
<dbReference type="OrthoDB" id="430522at2759"/>
<dbReference type="InterPro" id="IPR006620">
    <property type="entry name" value="Pro_4_hyd_alph"/>
</dbReference>
<feature type="compositionally biased region" description="Basic and acidic residues" evidence="13">
    <location>
        <begin position="10"/>
        <end position="21"/>
    </location>
</feature>
<comment type="cofactor">
    <cofactor evidence="1">
        <name>L-ascorbate</name>
        <dbReference type="ChEBI" id="CHEBI:38290"/>
    </cofactor>
</comment>
<dbReference type="AlphaFoldDB" id="A0A0C7NCX0"/>
<sequence>MKRTSPAAQETEKSQKQPLMENDKIRSLFNGKIWDPKFQEDLKHEIATSQPYNWGTIRDLVDDDLLRNVRKEIETEIHFTNKETDIYKVNQSGDLANLSGLDWNDLSRLPSLCRLREILYSEVYRDVISHVSGAGPLSGSKMDMSINTYTKGCHLLTHDDVIGSRRVSFILYLPEPGKRWKDHYGGGLRLFPSIVANVPHSDHTAKLVPQFNQIAFFKVQPGFSFHDVEEVYVNKHRLSIQGWYHIPQEGEKGYTEGEEAEWVKTNTSTLAQLESNVLQDYEFPKNERSILPYHQIRHFDELLKAQPEFSDGTGITGTDLSLFSKADLEYLANFISPHHLTETGIQKLQSQFVTKSQLQIEDFLNDDKSESLKKLIKRDELEKECPYESVKVEAPWKTAMPPHKWRYLYIDGKSHENFQTEQDVLESLNSEENPNYKLLSKTLDSANYNTEAALIDVAIFLESTAFKKFLALITLLSPLSEQVLIRRFRPGKDFTLATQINKNHLLEHVKGFVEAVLEGTLCLTPSDGWESGEIGGYELYMDNQDDDEEENKDIKDAAVYQSDDTGDSVLINKPPSWNSFNLVLRDETVLQFVKYISWAAKSSRWDITAQWDVKTTEDEDENEIDNE</sequence>
<dbReference type="GO" id="GO:0008143">
    <property type="term" value="F:poly(A) binding"/>
    <property type="evidence" value="ECO:0007669"/>
    <property type="project" value="EnsemblFungi"/>
</dbReference>
<keyword evidence="8" id="KW-0408">Iron</keyword>
<dbReference type="PROSITE" id="PS51471">
    <property type="entry name" value="FE2OG_OXY"/>
    <property type="match status" value="1"/>
</dbReference>
<comment type="catalytic activity">
    <reaction evidence="10">
        <text>[ribosomal protein uS12]-L-proline + 2-oxoglutarate + O2 = [ribosomal protein uS12]-(3S)-3-hydroxy-L-proline + succinate + CO2</text>
        <dbReference type="Rhea" id="RHEA:54156"/>
        <dbReference type="Rhea" id="RHEA-COMP:13816"/>
        <dbReference type="Rhea" id="RHEA-COMP:13818"/>
        <dbReference type="ChEBI" id="CHEBI:15379"/>
        <dbReference type="ChEBI" id="CHEBI:16526"/>
        <dbReference type="ChEBI" id="CHEBI:16810"/>
        <dbReference type="ChEBI" id="CHEBI:30031"/>
        <dbReference type="ChEBI" id="CHEBI:50342"/>
        <dbReference type="ChEBI" id="CHEBI:85428"/>
    </reaction>
</comment>
<dbReference type="GO" id="GO:2000639">
    <property type="term" value="P:negative regulation of SREBP signaling pathway"/>
    <property type="evidence" value="ECO:0007669"/>
    <property type="project" value="EnsemblFungi"/>
</dbReference>
<organism evidence="15 16">
    <name type="scientific">Lachancea lanzarotensis</name>
    <dbReference type="NCBI Taxonomy" id="1245769"/>
    <lineage>
        <taxon>Eukaryota</taxon>
        <taxon>Fungi</taxon>
        <taxon>Dikarya</taxon>
        <taxon>Ascomycota</taxon>
        <taxon>Saccharomycotina</taxon>
        <taxon>Saccharomycetes</taxon>
        <taxon>Saccharomycetales</taxon>
        <taxon>Saccharomycetaceae</taxon>
        <taxon>Lachancea</taxon>
    </lineage>
</organism>
<dbReference type="RefSeq" id="XP_022629687.1">
    <property type="nucleotide sequence ID" value="XM_022771071.1"/>
</dbReference>
<comment type="similarity">
    <text evidence="3">Belongs to the TPA1 family.</text>
</comment>
<keyword evidence="7" id="KW-0560">Oxidoreductase</keyword>
<keyword evidence="5" id="KW-0847">Vitamin C</keyword>
<evidence type="ECO:0000256" key="3">
    <source>
        <dbReference type="ARBA" id="ARBA00007443"/>
    </source>
</evidence>
<dbReference type="GO" id="GO:0140311">
    <property type="term" value="F:protein sequestering activity"/>
    <property type="evidence" value="ECO:0007669"/>
    <property type="project" value="EnsemblFungi"/>
</dbReference>
<evidence type="ECO:0000256" key="11">
    <source>
        <dbReference type="ARBA" id="ARBA00051966"/>
    </source>
</evidence>
<protein>
    <recommendedName>
        <fullName evidence="12">uS12 prolyl 3,4-dihydroxylase</fullName>
    </recommendedName>
</protein>
<evidence type="ECO:0000256" key="9">
    <source>
        <dbReference type="ARBA" id="ARBA00023242"/>
    </source>
</evidence>
<dbReference type="GO" id="GO:0006449">
    <property type="term" value="P:regulation of translational termination"/>
    <property type="evidence" value="ECO:0007669"/>
    <property type="project" value="EnsemblFungi"/>
</dbReference>
<evidence type="ECO:0000256" key="13">
    <source>
        <dbReference type="SAM" id="MobiDB-lite"/>
    </source>
</evidence>
<dbReference type="GO" id="GO:0019826">
    <property type="term" value="F:oxygen sensor activity"/>
    <property type="evidence" value="ECO:0007669"/>
    <property type="project" value="EnsemblFungi"/>
</dbReference>
<evidence type="ECO:0000256" key="5">
    <source>
        <dbReference type="ARBA" id="ARBA00022896"/>
    </source>
</evidence>
<feature type="domain" description="Fe2OG dioxygenase" evidence="14">
    <location>
        <begin position="140"/>
        <end position="246"/>
    </location>
</feature>
<dbReference type="GO" id="GO:0000288">
    <property type="term" value="P:nuclear-transcribed mRNA catabolic process, deadenylation-dependent decay"/>
    <property type="evidence" value="ECO:0007669"/>
    <property type="project" value="EnsemblFungi"/>
</dbReference>
<dbReference type="GO" id="GO:0006450">
    <property type="term" value="P:regulation of translational fidelity"/>
    <property type="evidence" value="ECO:0007669"/>
    <property type="project" value="EnsemblFungi"/>
</dbReference>
<dbReference type="GO" id="GO:0071456">
    <property type="term" value="P:cellular response to hypoxia"/>
    <property type="evidence" value="ECO:0007669"/>
    <property type="project" value="EnsemblFungi"/>
</dbReference>
<dbReference type="Pfam" id="PF10637">
    <property type="entry name" value="Ofd1_CTDD"/>
    <property type="match status" value="1"/>
</dbReference>
<dbReference type="InterPro" id="IPR005123">
    <property type="entry name" value="Oxoglu/Fe-dep_dioxygenase_dom"/>
</dbReference>
<dbReference type="GeneID" id="34686978"/>
<dbReference type="InterPro" id="IPR051842">
    <property type="entry name" value="uS12_prolyl_hydroxylase"/>
</dbReference>
<dbReference type="GO" id="GO:0031418">
    <property type="term" value="F:L-ascorbic acid binding"/>
    <property type="evidence" value="ECO:0007669"/>
    <property type="project" value="UniProtKB-KW"/>
</dbReference>
<dbReference type="FunFam" id="3.60.130.20:FF:000002">
    <property type="entry name" value="Prolyl 3,4-dihydroxylase TPA1"/>
    <property type="match status" value="1"/>
</dbReference>
<evidence type="ECO:0000259" key="14">
    <source>
        <dbReference type="PROSITE" id="PS51471"/>
    </source>
</evidence>
<evidence type="ECO:0000256" key="12">
    <source>
        <dbReference type="ARBA" id="ARBA00081607"/>
    </source>
</evidence>
<dbReference type="PANTHER" id="PTHR12117:SF0">
    <property type="entry name" value="PROLYL 3-HYDROXYLASE OGFOD1"/>
    <property type="match status" value="1"/>
</dbReference>
<dbReference type="STRING" id="1245769.A0A0C7NCX0"/>
<evidence type="ECO:0000256" key="1">
    <source>
        <dbReference type="ARBA" id="ARBA00001961"/>
    </source>
</evidence>
<dbReference type="HOGENOM" id="CLU_017005_0_0_1"/>
<comment type="catalytic activity">
    <reaction evidence="11">
        <text>[ribosomal protein uS12]-(3S)-3-hydroxy-L-proline + 2-oxoglutarate + O2 = [ribosomal protein uS12]-(3S)-3,4-dihydroxy-L-proline + succinate + CO2</text>
        <dbReference type="Rhea" id="RHEA:54160"/>
        <dbReference type="Rhea" id="RHEA-COMP:13817"/>
        <dbReference type="Rhea" id="RHEA-COMP:13818"/>
        <dbReference type="ChEBI" id="CHEBI:15379"/>
        <dbReference type="ChEBI" id="CHEBI:16526"/>
        <dbReference type="ChEBI" id="CHEBI:16810"/>
        <dbReference type="ChEBI" id="CHEBI:30031"/>
        <dbReference type="ChEBI" id="CHEBI:85428"/>
        <dbReference type="ChEBI" id="CHEBI:138052"/>
    </reaction>
</comment>
<dbReference type="SMART" id="SM00702">
    <property type="entry name" value="P4Hc"/>
    <property type="match status" value="1"/>
</dbReference>
<dbReference type="InterPro" id="IPR043044">
    <property type="entry name" value="TPA1/Ofd1_C"/>
</dbReference>
<dbReference type="InterPro" id="IPR019601">
    <property type="entry name" value="Oxoglutarate/Fe-dep_Oase_C"/>
</dbReference>
<dbReference type="EMBL" id="LN736367">
    <property type="protein sequence ID" value="CEP63471.1"/>
    <property type="molecule type" value="Genomic_DNA"/>
</dbReference>
<dbReference type="Proteomes" id="UP000054304">
    <property type="component" value="Unassembled WGS sequence"/>
</dbReference>
<dbReference type="Gene3D" id="2.60.120.620">
    <property type="entry name" value="q2cbj1_9rhob like domain"/>
    <property type="match status" value="1"/>
</dbReference>
<gene>
    <name evidence="15" type="ORF">LALA0_S08e03224g</name>
</gene>
<evidence type="ECO:0000256" key="2">
    <source>
        <dbReference type="ARBA" id="ARBA00004123"/>
    </source>
</evidence>
<evidence type="ECO:0000256" key="6">
    <source>
        <dbReference type="ARBA" id="ARBA00022964"/>
    </source>
</evidence>
<dbReference type="GO" id="GO:0005737">
    <property type="term" value="C:cytoplasm"/>
    <property type="evidence" value="ECO:0007669"/>
    <property type="project" value="TreeGrafter"/>
</dbReference>
<dbReference type="FunFam" id="2.60.120.620:FF:000014">
    <property type="entry name" value="Prolyl 3,4-dihydroxylase TPA1"/>
    <property type="match status" value="1"/>
</dbReference>
<reference evidence="15 16" key="1">
    <citation type="submission" date="2014-12" db="EMBL/GenBank/DDBJ databases">
        <authorList>
            <person name="Neuveglise Cecile"/>
        </authorList>
    </citation>
    <scope>NUCLEOTIDE SEQUENCE [LARGE SCALE GENOMIC DNA]</scope>
    <source>
        <strain evidence="15 16">CBS 12615</strain>
    </source>
</reference>
<proteinExistence type="inferred from homology"/>
<keyword evidence="9" id="KW-0539">Nucleus</keyword>
<evidence type="ECO:0000313" key="15">
    <source>
        <dbReference type="EMBL" id="CEP63471.1"/>
    </source>
</evidence>
<keyword evidence="16" id="KW-1185">Reference proteome</keyword>
<dbReference type="GO" id="GO:0032436">
    <property type="term" value="P:positive regulation of proteasomal ubiquitin-dependent protein catabolic process"/>
    <property type="evidence" value="ECO:0007669"/>
    <property type="project" value="EnsemblFungi"/>
</dbReference>
<evidence type="ECO:0000256" key="4">
    <source>
        <dbReference type="ARBA" id="ARBA00022723"/>
    </source>
</evidence>
<evidence type="ECO:0000313" key="16">
    <source>
        <dbReference type="Proteomes" id="UP000054304"/>
    </source>
</evidence>
<comment type="subcellular location">
    <subcellularLocation>
        <location evidence="2">Nucleus</location>
    </subcellularLocation>
</comment>
<accession>A0A0C7NCX0</accession>
<keyword evidence="6" id="KW-0223">Dioxygenase</keyword>
<evidence type="ECO:0000256" key="7">
    <source>
        <dbReference type="ARBA" id="ARBA00023002"/>
    </source>
</evidence>
<dbReference type="GO" id="GO:0008198">
    <property type="term" value="F:ferrous iron binding"/>
    <property type="evidence" value="ECO:0007669"/>
    <property type="project" value="EnsemblFungi"/>
</dbReference>
<evidence type="ECO:0000256" key="8">
    <source>
        <dbReference type="ARBA" id="ARBA00023004"/>
    </source>
</evidence>
<name>A0A0C7NCX0_9SACH</name>
<dbReference type="GO" id="GO:0006415">
    <property type="term" value="P:translational termination"/>
    <property type="evidence" value="ECO:0007669"/>
    <property type="project" value="EnsemblFungi"/>
</dbReference>
<dbReference type="GO" id="GO:0031543">
    <property type="term" value="F:peptidyl-proline dioxygenase activity"/>
    <property type="evidence" value="ECO:0007669"/>
    <property type="project" value="EnsemblFungi"/>
</dbReference>
<dbReference type="PANTHER" id="PTHR12117">
    <property type="entry name" value="HISTONE ACETYLTRANSFERASE COMPLEX"/>
    <property type="match status" value="1"/>
</dbReference>
<keyword evidence="4" id="KW-0479">Metal-binding</keyword>
<dbReference type="Gene3D" id="3.60.130.20">
    <property type="entry name" value="Oxoglutarate/iron-dependent oxygenase, C-terminal degradation domain"/>
    <property type="match status" value="1"/>
</dbReference>
<evidence type="ECO:0000256" key="10">
    <source>
        <dbReference type="ARBA" id="ARBA00047444"/>
    </source>
</evidence>
<dbReference type="InterPro" id="IPR039558">
    <property type="entry name" value="TPA1/OFD1_N"/>
</dbReference>
<dbReference type="Pfam" id="PF13661">
    <property type="entry name" value="2OG-FeII_Oxy_4"/>
    <property type="match status" value="1"/>
</dbReference>